<name>A0A5S4ZXU5_9FIRM</name>
<dbReference type="PANTHER" id="PTHR43182">
    <property type="entry name" value="COBALT-PRECORRIN-6B C(15)-METHYLTRANSFERASE (DECARBOXYLATING)"/>
    <property type="match status" value="1"/>
</dbReference>
<dbReference type="Gene3D" id="3.30.950.10">
    <property type="entry name" value="Methyltransferase, Cobalt-precorrin-4 Transmethylase, Domain 2"/>
    <property type="match status" value="1"/>
</dbReference>
<evidence type="ECO:0000256" key="1">
    <source>
        <dbReference type="ARBA" id="ARBA00004953"/>
    </source>
</evidence>
<feature type="domain" description="Tetrapyrrole methylase" evidence="6">
    <location>
        <begin position="4"/>
        <end position="193"/>
    </location>
</feature>
<keyword evidence="3 7" id="KW-0489">Methyltransferase</keyword>
<sequence>MAGITVAGVGPGGKEYLTQACIEAAEHADILVGGRRQLELFNHLTAEKYVITADMDELVKYLAGNVRAGKKIVVLASGDPGFYGILSTLNEHLPGFNINVLPGVSSIQLACAKLGLAWHDAFLTSCHGRDYAHLAGAVKKHRKVITLTDPRHNPAELARALVKEGVTAKKVFVACNLSYPDEQITATTLEQLAAVPQWRLNNCVMVIVDE</sequence>
<dbReference type="AlphaFoldDB" id="A0A5S4ZXU5"/>
<dbReference type="Gene3D" id="3.40.1010.10">
    <property type="entry name" value="Cobalt-precorrin-4 Transmethylase, Domain 1"/>
    <property type="match status" value="1"/>
</dbReference>
<evidence type="ECO:0000256" key="2">
    <source>
        <dbReference type="ARBA" id="ARBA00022573"/>
    </source>
</evidence>
<dbReference type="RefSeq" id="WP_166510113.1">
    <property type="nucleotide sequence ID" value="NZ_VNHM01000001.1"/>
</dbReference>
<dbReference type="GO" id="GO:0009236">
    <property type="term" value="P:cobalamin biosynthetic process"/>
    <property type="evidence" value="ECO:0007669"/>
    <property type="project" value="UniProtKB-UniPathway"/>
</dbReference>
<evidence type="ECO:0000313" key="7">
    <source>
        <dbReference type="EMBL" id="TYO97738.1"/>
    </source>
</evidence>
<dbReference type="SUPFAM" id="SSF53790">
    <property type="entry name" value="Tetrapyrrole methylase"/>
    <property type="match status" value="1"/>
</dbReference>
<dbReference type="InterPro" id="IPR014777">
    <property type="entry name" value="4pyrrole_Mease_sub1"/>
</dbReference>
<accession>A0A5S4ZXU5</accession>
<evidence type="ECO:0000256" key="3">
    <source>
        <dbReference type="ARBA" id="ARBA00022603"/>
    </source>
</evidence>
<dbReference type="UniPathway" id="UPA00148"/>
<evidence type="ECO:0000259" key="6">
    <source>
        <dbReference type="Pfam" id="PF00590"/>
    </source>
</evidence>
<dbReference type="InterPro" id="IPR012818">
    <property type="entry name" value="CbiE"/>
</dbReference>
<reference evidence="7 8" key="1">
    <citation type="submission" date="2019-07" db="EMBL/GenBank/DDBJ databases">
        <title>Genomic Encyclopedia of Type Strains, Phase I: the one thousand microbial genomes (KMG-I) project.</title>
        <authorList>
            <person name="Kyrpides N."/>
        </authorList>
    </citation>
    <scope>NUCLEOTIDE SEQUENCE [LARGE SCALE GENOMIC DNA]</scope>
    <source>
        <strain evidence="7 8">DSM 6562</strain>
    </source>
</reference>
<dbReference type="GO" id="GO:0032259">
    <property type="term" value="P:methylation"/>
    <property type="evidence" value="ECO:0007669"/>
    <property type="project" value="UniProtKB-KW"/>
</dbReference>
<dbReference type="InterPro" id="IPR050714">
    <property type="entry name" value="Cobalamin_biosynth_MTase"/>
</dbReference>
<dbReference type="GO" id="GO:0008276">
    <property type="term" value="F:protein methyltransferase activity"/>
    <property type="evidence" value="ECO:0007669"/>
    <property type="project" value="InterPro"/>
</dbReference>
<comment type="pathway">
    <text evidence="1">Cofactor biosynthesis; adenosylcobalamin biosynthesis.</text>
</comment>
<protein>
    <submittedName>
        <fullName evidence="7">Precorrin-6Y C5,15-methyltransferase (Decarboxylating)</fullName>
    </submittedName>
</protein>
<keyword evidence="4 7" id="KW-0808">Transferase</keyword>
<evidence type="ECO:0000313" key="8">
    <source>
        <dbReference type="Proteomes" id="UP000323166"/>
    </source>
</evidence>
<keyword evidence="5" id="KW-0949">S-adenosyl-L-methionine</keyword>
<dbReference type="Proteomes" id="UP000323166">
    <property type="component" value="Unassembled WGS sequence"/>
</dbReference>
<gene>
    <name evidence="7" type="ORF">LX24_00019</name>
</gene>
<organism evidence="7 8">
    <name type="scientific">Desulfallas thermosapovorans DSM 6562</name>
    <dbReference type="NCBI Taxonomy" id="1121431"/>
    <lineage>
        <taxon>Bacteria</taxon>
        <taxon>Bacillati</taxon>
        <taxon>Bacillota</taxon>
        <taxon>Clostridia</taxon>
        <taxon>Eubacteriales</taxon>
        <taxon>Desulfallaceae</taxon>
        <taxon>Desulfallas</taxon>
    </lineage>
</organism>
<dbReference type="InterPro" id="IPR014776">
    <property type="entry name" value="4pyrrole_Mease_sub2"/>
</dbReference>
<dbReference type="PANTHER" id="PTHR43182:SF1">
    <property type="entry name" value="COBALT-PRECORRIN-7 C(5)-METHYLTRANSFERASE"/>
    <property type="match status" value="1"/>
</dbReference>
<dbReference type="InterPro" id="IPR000878">
    <property type="entry name" value="4pyrrol_Mease"/>
</dbReference>
<keyword evidence="8" id="KW-1185">Reference proteome</keyword>
<proteinExistence type="predicted"/>
<dbReference type="InterPro" id="IPR035996">
    <property type="entry name" value="4pyrrol_Methylase_sf"/>
</dbReference>
<keyword evidence="2" id="KW-0169">Cobalamin biosynthesis</keyword>
<dbReference type="Pfam" id="PF00590">
    <property type="entry name" value="TP_methylase"/>
    <property type="match status" value="1"/>
</dbReference>
<dbReference type="EMBL" id="VNHM01000001">
    <property type="protein sequence ID" value="TYO97738.1"/>
    <property type="molecule type" value="Genomic_DNA"/>
</dbReference>
<evidence type="ECO:0000256" key="5">
    <source>
        <dbReference type="ARBA" id="ARBA00022691"/>
    </source>
</evidence>
<evidence type="ECO:0000256" key="4">
    <source>
        <dbReference type="ARBA" id="ARBA00022679"/>
    </source>
</evidence>
<dbReference type="NCBIfam" id="TIGR02467">
    <property type="entry name" value="CbiE"/>
    <property type="match status" value="1"/>
</dbReference>
<comment type="caution">
    <text evidence="7">The sequence shown here is derived from an EMBL/GenBank/DDBJ whole genome shotgun (WGS) entry which is preliminary data.</text>
</comment>
<dbReference type="CDD" id="cd11644">
    <property type="entry name" value="Precorrin-6Y-MT"/>
    <property type="match status" value="1"/>
</dbReference>